<dbReference type="KEGG" id="llo:LLO_0018"/>
<dbReference type="InterPro" id="IPR002575">
    <property type="entry name" value="Aminoglycoside_PTrfase"/>
</dbReference>
<dbReference type="SUPFAM" id="SSF56112">
    <property type="entry name" value="Protein kinase-like (PK-like)"/>
    <property type="match status" value="1"/>
</dbReference>
<dbReference type="eggNOG" id="COG3173">
    <property type="taxonomic scope" value="Bacteria"/>
</dbReference>
<dbReference type="Gene3D" id="3.90.1200.10">
    <property type="match status" value="1"/>
</dbReference>
<accession>D3HN83</accession>
<name>D3HN83_LEGLN</name>
<evidence type="ECO:0000259" key="1">
    <source>
        <dbReference type="Pfam" id="PF01636"/>
    </source>
</evidence>
<sequence>MNMQPPIFKWGINYLIARGYVLIRTPELVLSTPWSKVIRFSTSSDDFYLKQTPSAVFLSSEPRVIRLLSEQLHARVPMVLASNDDLHCFLMKDAGMTLRETLKADFKTELLCQAVTQYAAIQRATEGYISILLQLGLPDWRLDKLPSLYDQMINQTSFLKAEGLTGEELQKLHALSTSFFAQCKLLSGYGIPETIGYHDFHDKNVLIEQNTKRMTFVDWGEAAIIHPFFSLHTCLEHSITHHGVKEGALIYQKLLDACLENWLEIAPKQQLLEAFILARQIRLIWSILACYQFMLSVDPQTYKAYYPNRPSPIACCFRKYLQSMELDTRNAYTRIYPFPSGSGPFAQ</sequence>
<dbReference type="AlphaFoldDB" id="D3HN83"/>
<dbReference type="InterPro" id="IPR011009">
    <property type="entry name" value="Kinase-like_dom_sf"/>
</dbReference>
<dbReference type="OrthoDB" id="6255775at2"/>
<dbReference type="STRING" id="661367.LLO_0018"/>
<keyword evidence="3" id="KW-1185">Reference proteome</keyword>
<gene>
    <name evidence="2" type="ordered locus">LLO_0018</name>
</gene>
<protein>
    <recommendedName>
        <fullName evidence="1">Aminoglycoside phosphotransferase domain-containing protein</fullName>
    </recommendedName>
</protein>
<dbReference type="HOGENOM" id="CLU_071279_0_0_6"/>
<dbReference type="Proteomes" id="UP000001060">
    <property type="component" value="Chromosome"/>
</dbReference>
<proteinExistence type="predicted"/>
<organism evidence="2 3">
    <name type="scientific">Legionella longbeachae serogroup 1 (strain NSW150)</name>
    <dbReference type="NCBI Taxonomy" id="661367"/>
    <lineage>
        <taxon>Bacteria</taxon>
        <taxon>Pseudomonadati</taxon>
        <taxon>Pseudomonadota</taxon>
        <taxon>Gammaproteobacteria</taxon>
        <taxon>Legionellales</taxon>
        <taxon>Legionellaceae</taxon>
        <taxon>Legionella</taxon>
    </lineage>
</organism>
<dbReference type="Pfam" id="PF01636">
    <property type="entry name" value="APH"/>
    <property type="match status" value="1"/>
</dbReference>
<evidence type="ECO:0000313" key="2">
    <source>
        <dbReference type="EMBL" id="CBJ10339.1"/>
    </source>
</evidence>
<reference evidence="2 3" key="1">
    <citation type="journal article" date="2010" name="PLoS Genet.">
        <title>Analysis of the Legionella longbeachae genome and transcriptome uncovers unique strategies to cause Legionnaires' disease.</title>
        <authorList>
            <person name="Cazalet C."/>
            <person name="Gomez-Valero L."/>
            <person name="Rusniok C."/>
            <person name="Lomma M."/>
            <person name="Dervins-Ravault D."/>
            <person name="Newton H."/>
            <person name="Sansom F."/>
            <person name="Jarraud S."/>
            <person name="Zidane N."/>
            <person name="Ma L."/>
            <person name="Bouchier C."/>
            <person name="Etienne J."/>
            <person name="Hartland E."/>
            <person name="Buchrieser C."/>
        </authorList>
    </citation>
    <scope>NUCLEOTIDE SEQUENCE [LARGE SCALE GENOMIC DNA]</scope>
    <source>
        <strain evidence="2 3">NSW150</strain>
    </source>
</reference>
<dbReference type="EMBL" id="FN650140">
    <property type="protein sequence ID" value="CBJ10339.1"/>
    <property type="molecule type" value="Genomic_DNA"/>
</dbReference>
<feature type="domain" description="Aminoglycoside phosphotransferase" evidence="1">
    <location>
        <begin position="37"/>
        <end position="241"/>
    </location>
</feature>
<evidence type="ECO:0000313" key="3">
    <source>
        <dbReference type="Proteomes" id="UP000001060"/>
    </source>
</evidence>